<gene>
    <name evidence="2" type="ORF">BDP55DRAFT_59299</name>
</gene>
<dbReference type="Proteomes" id="UP001224890">
    <property type="component" value="Unassembled WGS sequence"/>
</dbReference>
<feature type="compositionally biased region" description="Polar residues" evidence="1">
    <location>
        <begin position="22"/>
        <end position="31"/>
    </location>
</feature>
<dbReference type="GeneID" id="85455469"/>
<comment type="caution">
    <text evidence="2">The sequence shown here is derived from an EMBL/GenBank/DDBJ whole genome shotgun (WGS) entry which is preliminary data.</text>
</comment>
<dbReference type="AlphaFoldDB" id="A0AAJ0APW2"/>
<keyword evidence="3" id="KW-1185">Reference proteome</keyword>
<reference evidence="2" key="1">
    <citation type="submission" date="2021-06" db="EMBL/GenBank/DDBJ databases">
        <title>Comparative genomics, transcriptomics and evolutionary studies reveal genomic signatures of adaptation to plant cell wall in hemibiotrophic fungi.</title>
        <authorList>
            <consortium name="DOE Joint Genome Institute"/>
            <person name="Baroncelli R."/>
            <person name="Diaz J.F."/>
            <person name="Benocci T."/>
            <person name="Peng M."/>
            <person name="Battaglia E."/>
            <person name="Haridas S."/>
            <person name="Andreopoulos W."/>
            <person name="Labutti K."/>
            <person name="Pangilinan J."/>
            <person name="Floch G.L."/>
            <person name="Makela M.R."/>
            <person name="Henrissat B."/>
            <person name="Grigoriev I.V."/>
            <person name="Crouch J.A."/>
            <person name="De Vries R.P."/>
            <person name="Sukno S.A."/>
            <person name="Thon M.R."/>
        </authorList>
    </citation>
    <scope>NUCLEOTIDE SEQUENCE</scope>
    <source>
        <strain evidence="2">CBS 193.32</strain>
    </source>
</reference>
<dbReference type="EMBL" id="JAHMHR010000012">
    <property type="protein sequence ID" value="KAK1688188.1"/>
    <property type="molecule type" value="Genomic_DNA"/>
</dbReference>
<dbReference type="RefSeq" id="XP_060431883.1">
    <property type="nucleotide sequence ID" value="XM_060570943.1"/>
</dbReference>
<sequence>MMLDKPRKQKRKSKPKKPEPTQPNTSHSSPRCASLTVGKPPATRVIENTCQRRRPPKSLTAPQRAWMQQRDHDRANAENRART</sequence>
<evidence type="ECO:0000256" key="1">
    <source>
        <dbReference type="SAM" id="MobiDB-lite"/>
    </source>
</evidence>
<protein>
    <submittedName>
        <fullName evidence="2">Uncharacterized protein</fullName>
    </submittedName>
</protein>
<proteinExistence type="predicted"/>
<feature type="region of interest" description="Disordered" evidence="1">
    <location>
        <begin position="1"/>
        <end position="83"/>
    </location>
</feature>
<organism evidence="2 3">
    <name type="scientific">Colletotrichum godetiae</name>
    <dbReference type="NCBI Taxonomy" id="1209918"/>
    <lineage>
        <taxon>Eukaryota</taxon>
        <taxon>Fungi</taxon>
        <taxon>Dikarya</taxon>
        <taxon>Ascomycota</taxon>
        <taxon>Pezizomycotina</taxon>
        <taxon>Sordariomycetes</taxon>
        <taxon>Hypocreomycetidae</taxon>
        <taxon>Glomerellales</taxon>
        <taxon>Glomerellaceae</taxon>
        <taxon>Colletotrichum</taxon>
        <taxon>Colletotrichum acutatum species complex</taxon>
    </lineage>
</organism>
<evidence type="ECO:0000313" key="2">
    <source>
        <dbReference type="EMBL" id="KAK1688188.1"/>
    </source>
</evidence>
<evidence type="ECO:0000313" key="3">
    <source>
        <dbReference type="Proteomes" id="UP001224890"/>
    </source>
</evidence>
<name>A0AAJ0APW2_9PEZI</name>
<feature type="compositionally biased region" description="Basic and acidic residues" evidence="1">
    <location>
        <begin position="69"/>
        <end position="83"/>
    </location>
</feature>
<accession>A0AAJ0APW2</accession>